<gene>
    <name evidence="1" type="ORF">DSCO28_21130</name>
</gene>
<dbReference type="EMBL" id="AP021876">
    <property type="protein sequence ID" value="BBO81547.1"/>
    <property type="molecule type" value="Genomic_DNA"/>
</dbReference>
<organism evidence="1 2">
    <name type="scientific">Desulfosarcina ovata subsp. sediminis</name>
    <dbReference type="NCBI Taxonomy" id="885957"/>
    <lineage>
        <taxon>Bacteria</taxon>
        <taxon>Pseudomonadati</taxon>
        <taxon>Thermodesulfobacteriota</taxon>
        <taxon>Desulfobacteria</taxon>
        <taxon>Desulfobacterales</taxon>
        <taxon>Desulfosarcinaceae</taxon>
        <taxon>Desulfosarcina</taxon>
    </lineage>
</organism>
<dbReference type="AlphaFoldDB" id="A0A5K7ZMX4"/>
<name>A0A5K7ZMX4_9BACT</name>
<reference evidence="1 2" key="1">
    <citation type="submission" date="2019-11" db="EMBL/GenBank/DDBJ databases">
        <title>Comparative genomics of hydrocarbon-degrading Desulfosarcina strains.</title>
        <authorList>
            <person name="Watanabe M."/>
            <person name="Kojima H."/>
            <person name="Fukui M."/>
        </authorList>
    </citation>
    <scope>NUCLEOTIDE SEQUENCE [LARGE SCALE GENOMIC DNA]</scope>
    <source>
        <strain evidence="1 2">28bB2T</strain>
    </source>
</reference>
<dbReference type="KEGG" id="dov:DSCO28_21130"/>
<evidence type="ECO:0000313" key="1">
    <source>
        <dbReference type="EMBL" id="BBO81547.1"/>
    </source>
</evidence>
<protein>
    <submittedName>
        <fullName evidence="1">Uncharacterized protein</fullName>
    </submittedName>
</protein>
<accession>A0A5K7ZMX4</accession>
<dbReference type="Proteomes" id="UP000425960">
    <property type="component" value="Chromosome"/>
</dbReference>
<proteinExistence type="predicted"/>
<sequence>MSDCIGNSRTGTGGGRMKSDFIDGLIHCVDRVVKPNTALLKDILVIGGMPAKTQNLQYLSYNRHTTIDNGYAFDFSAVAVINNRRAIQWQLHGYSKKVSRWVFSSRWTRNPLDLFLNNLRCDRAVMEVLAGSGSQFSLLGILTRTDLHGSGLIQRHAQYISPVLAVPGIDGEDLKTIQAFESANRIKKSGLIGLHFYRKRGRQMVGA</sequence>
<evidence type="ECO:0000313" key="2">
    <source>
        <dbReference type="Proteomes" id="UP000425960"/>
    </source>
</evidence>